<organism evidence="2 3">
    <name type="scientific">Candidatus Onthomorpha intestinigallinarum</name>
    <dbReference type="NCBI Taxonomy" id="2840880"/>
    <lineage>
        <taxon>Bacteria</taxon>
        <taxon>Pseudomonadati</taxon>
        <taxon>Bacteroidota</taxon>
        <taxon>Bacteroidia</taxon>
        <taxon>Bacteroidales</taxon>
        <taxon>Candidatus Onthomorpha</taxon>
    </lineage>
</organism>
<reference evidence="2" key="2">
    <citation type="submission" date="2021-04" db="EMBL/GenBank/DDBJ databases">
        <authorList>
            <person name="Gilroy R."/>
        </authorList>
    </citation>
    <scope>NUCLEOTIDE SEQUENCE</scope>
    <source>
        <strain evidence="2">Gambia16-930</strain>
    </source>
</reference>
<feature type="compositionally biased region" description="Low complexity" evidence="1">
    <location>
        <begin position="95"/>
        <end position="111"/>
    </location>
</feature>
<feature type="region of interest" description="Disordered" evidence="1">
    <location>
        <begin position="94"/>
        <end position="161"/>
    </location>
</feature>
<dbReference type="InterPro" id="IPR021474">
    <property type="entry name" value="DUF3127"/>
</dbReference>
<protein>
    <submittedName>
        <fullName evidence="2">DUF3127 domain-containing protein</fullName>
    </submittedName>
</protein>
<comment type="caution">
    <text evidence="2">The sequence shown here is derived from an EMBL/GenBank/DDBJ whole genome shotgun (WGS) entry which is preliminary data.</text>
</comment>
<dbReference type="Pfam" id="PF11325">
    <property type="entry name" value="DUF3127"/>
    <property type="match status" value="1"/>
</dbReference>
<reference evidence="2" key="1">
    <citation type="journal article" date="2021" name="PeerJ">
        <title>Extensive microbial diversity within the chicken gut microbiome revealed by metagenomics and culture.</title>
        <authorList>
            <person name="Gilroy R."/>
            <person name="Ravi A."/>
            <person name="Getino M."/>
            <person name="Pursley I."/>
            <person name="Horton D.L."/>
            <person name="Alikhan N.F."/>
            <person name="Baker D."/>
            <person name="Gharbi K."/>
            <person name="Hall N."/>
            <person name="Watson M."/>
            <person name="Adriaenssens E.M."/>
            <person name="Foster-Nyarko E."/>
            <person name="Jarju S."/>
            <person name="Secka A."/>
            <person name="Antonio M."/>
            <person name="Oren A."/>
            <person name="Chaudhuri R.R."/>
            <person name="La Ragione R."/>
            <person name="Hildebrand F."/>
            <person name="Pallen M.J."/>
        </authorList>
    </citation>
    <scope>NUCLEOTIDE SEQUENCE</scope>
    <source>
        <strain evidence="2">Gambia16-930</strain>
    </source>
</reference>
<gene>
    <name evidence="2" type="ORF">IAC47_02170</name>
</gene>
<evidence type="ECO:0000313" key="2">
    <source>
        <dbReference type="EMBL" id="HIW87064.1"/>
    </source>
</evidence>
<evidence type="ECO:0000313" key="3">
    <source>
        <dbReference type="Proteomes" id="UP000824267"/>
    </source>
</evidence>
<sequence length="161" mass="18201">MEIIGRLVKLLPEVSGESQRGPWVKGGFVIETEEQYPKMVAFTLFGEDRLNMIRNIPVQSQVRVGFSVESREFQERWYTDLRCFKVEPFASATGYAQNPNPYYQQPQAQPYGNSYNPAPAPAVNQTYQQPQANTQPYAQTAAEEQGFNSIPPSGTDEDLPF</sequence>
<proteinExistence type="predicted"/>
<accession>A0A9D1RFR8</accession>
<dbReference type="EMBL" id="DXGG01000071">
    <property type="protein sequence ID" value="HIW87064.1"/>
    <property type="molecule type" value="Genomic_DNA"/>
</dbReference>
<evidence type="ECO:0000256" key="1">
    <source>
        <dbReference type="SAM" id="MobiDB-lite"/>
    </source>
</evidence>
<dbReference type="AlphaFoldDB" id="A0A9D1RFR8"/>
<dbReference type="Proteomes" id="UP000824267">
    <property type="component" value="Unassembled WGS sequence"/>
</dbReference>
<name>A0A9D1RFR8_9BACT</name>
<feature type="compositionally biased region" description="Polar residues" evidence="1">
    <location>
        <begin position="123"/>
        <end position="138"/>
    </location>
</feature>